<proteinExistence type="predicted"/>
<protein>
    <submittedName>
        <fullName evidence="2">AAA family ATPase</fullName>
    </submittedName>
</protein>
<organism evidence="2 3">
    <name type="scientific">Limnofasciculus baicalensis BBK-W-15</name>
    <dbReference type="NCBI Taxonomy" id="2699891"/>
    <lineage>
        <taxon>Bacteria</taxon>
        <taxon>Bacillati</taxon>
        <taxon>Cyanobacteriota</taxon>
        <taxon>Cyanophyceae</taxon>
        <taxon>Coleofasciculales</taxon>
        <taxon>Coleofasciculaceae</taxon>
        <taxon>Limnofasciculus</taxon>
        <taxon>Limnofasciculus baicalensis</taxon>
    </lineage>
</organism>
<dbReference type="PANTHER" id="PTHR13696:SF96">
    <property type="entry name" value="COBQ_COBB_MIND_PARA NUCLEOTIDE BINDING DOMAIN-CONTAINING PROTEIN"/>
    <property type="match status" value="1"/>
</dbReference>
<evidence type="ECO:0000313" key="3">
    <source>
        <dbReference type="Proteomes" id="UP001204953"/>
    </source>
</evidence>
<dbReference type="InterPro" id="IPR002586">
    <property type="entry name" value="CobQ/CobB/MinD/ParA_Nub-bd_dom"/>
</dbReference>
<dbReference type="Gene3D" id="3.40.50.300">
    <property type="entry name" value="P-loop containing nucleotide triphosphate hydrolases"/>
    <property type="match status" value="1"/>
</dbReference>
<evidence type="ECO:0000259" key="1">
    <source>
        <dbReference type="Pfam" id="PF01656"/>
    </source>
</evidence>
<dbReference type="EMBL" id="JAMZMM010000265">
    <property type="protein sequence ID" value="MCP2730980.1"/>
    <property type="molecule type" value="Genomic_DNA"/>
</dbReference>
<name>A0AAE3KNX4_9CYAN</name>
<dbReference type="PANTHER" id="PTHR13696">
    <property type="entry name" value="P-LOOP CONTAINING NUCLEOSIDE TRIPHOSPHATE HYDROLASE"/>
    <property type="match status" value="1"/>
</dbReference>
<dbReference type="AlphaFoldDB" id="A0AAE3KNX4"/>
<sequence length="209" mass="22787">MKIISLLSRKGGSGKSTLTVHWGVEAQKTQGNRVVLIDTDPQGSCSSWYNKREAETPLLIQSNTKTIFDHIESCRTDGINFVIVDTVPDINNLAVHAARVSDLVVIPVRPSVLDLESISASIELASGINKPAVIVLNQAPPGSTITSEAKTALTNYGLPICPIPIFNRLIFCRAMIDGSVASEIERKGKAAIEIRQTWQWLLKQLTVEN</sequence>
<reference evidence="2" key="1">
    <citation type="submission" date="2022-06" db="EMBL/GenBank/DDBJ databases">
        <title>New cyanobacteria of genus Symplocastrum in benthos of Lake Baikal.</title>
        <authorList>
            <person name="Sorokovikova E."/>
            <person name="Tikhonova I."/>
            <person name="Krasnopeev A."/>
            <person name="Evseev P."/>
            <person name="Gladkikh A."/>
            <person name="Belykh O."/>
        </authorList>
    </citation>
    <scope>NUCLEOTIDE SEQUENCE</scope>
    <source>
        <strain evidence="2">BBK-W-15</strain>
    </source>
</reference>
<accession>A0AAE3KNX4</accession>
<dbReference type="InterPro" id="IPR027417">
    <property type="entry name" value="P-loop_NTPase"/>
</dbReference>
<evidence type="ECO:0000313" key="2">
    <source>
        <dbReference type="EMBL" id="MCP2730980.1"/>
    </source>
</evidence>
<dbReference type="RefSeq" id="WP_254013728.1">
    <property type="nucleotide sequence ID" value="NZ_JAMZMM010000265.1"/>
</dbReference>
<dbReference type="InterPro" id="IPR050678">
    <property type="entry name" value="DNA_Partitioning_ATPase"/>
</dbReference>
<dbReference type="PIRSF" id="PIRSF009320">
    <property type="entry name" value="Nuc_binding_HP_1000"/>
    <property type="match status" value="1"/>
</dbReference>
<dbReference type="Pfam" id="PF01656">
    <property type="entry name" value="CbiA"/>
    <property type="match status" value="1"/>
</dbReference>
<feature type="domain" description="CobQ/CobB/MinD/ParA nucleotide binding" evidence="1">
    <location>
        <begin position="4"/>
        <end position="150"/>
    </location>
</feature>
<gene>
    <name evidence="2" type="ORF">NJ959_21360</name>
</gene>
<dbReference type="SUPFAM" id="SSF52540">
    <property type="entry name" value="P-loop containing nucleoside triphosphate hydrolases"/>
    <property type="match status" value="1"/>
</dbReference>
<dbReference type="CDD" id="cd02042">
    <property type="entry name" value="ParAB_family"/>
    <property type="match status" value="1"/>
</dbReference>
<keyword evidence="3" id="KW-1185">Reference proteome</keyword>
<dbReference type="Proteomes" id="UP001204953">
    <property type="component" value="Unassembled WGS sequence"/>
</dbReference>
<comment type="caution">
    <text evidence="2">The sequence shown here is derived from an EMBL/GenBank/DDBJ whole genome shotgun (WGS) entry which is preliminary data.</text>
</comment>